<evidence type="ECO:0000256" key="2">
    <source>
        <dbReference type="ARBA" id="ARBA00023315"/>
    </source>
</evidence>
<evidence type="ECO:0000256" key="1">
    <source>
        <dbReference type="ARBA" id="ARBA00022679"/>
    </source>
</evidence>
<gene>
    <name evidence="5" type="ORF">METZ01_LOCUS378929</name>
</gene>
<protein>
    <recommendedName>
        <fullName evidence="6">Beta-ketoacyl-[acyl-carrier-protein] synthase III C-terminal domain-containing protein</fullName>
    </recommendedName>
</protein>
<dbReference type="PANTHER" id="PTHR34069">
    <property type="entry name" value="3-OXOACYL-[ACYL-CARRIER-PROTEIN] SYNTHASE 3"/>
    <property type="match status" value="1"/>
</dbReference>
<dbReference type="EMBL" id="UINC01139495">
    <property type="protein sequence ID" value="SVD26075.1"/>
    <property type="molecule type" value="Genomic_DNA"/>
</dbReference>
<evidence type="ECO:0000259" key="3">
    <source>
        <dbReference type="Pfam" id="PF08541"/>
    </source>
</evidence>
<feature type="domain" description="Beta-ketoacyl-[acyl-carrier-protein] synthase III N-terminal" evidence="4">
    <location>
        <begin position="28"/>
        <end position="105"/>
    </location>
</feature>
<keyword evidence="1" id="KW-0808">Transferase</keyword>
<dbReference type="GO" id="GO:0004315">
    <property type="term" value="F:3-oxoacyl-[acyl-carrier-protein] synthase activity"/>
    <property type="evidence" value="ECO:0007669"/>
    <property type="project" value="InterPro"/>
</dbReference>
<reference evidence="5" key="1">
    <citation type="submission" date="2018-05" db="EMBL/GenBank/DDBJ databases">
        <authorList>
            <person name="Lanie J.A."/>
            <person name="Ng W.-L."/>
            <person name="Kazmierczak K.M."/>
            <person name="Andrzejewski T.M."/>
            <person name="Davidsen T.M."/>
            <person name="Wayne K.J."/>
            <person name="Tettelin H."/>
            <person name="Glass J.I."/>
            <person name="Rusch D."/>
            <person name="Podicherti R."/>
            <person name="Tsui H.-C.T."/>
            <person name="Winkler M.E."/>
        </authorList>
    </citation>
    <scope>NUCLEOTIDE SEQUENCE</scope>
</reference>
<dbReference type="GO" id="GO:0044550">
    <property type="term" value="P:secondary metabolite biosynthetic process"/>
    <property type="evidence" value="ECO:0007669"/>
    <property type="project" value="TreeGrafter"/>
</dbReference>
<organism evidence="5">
    <name type="scientific">marine metagenome</name>
    <dbReference type="NCBI Taxonomy" id="408172"/>
    <lineage>
        <taxon>unclassified sequences</taxon>
        <taxon>metagenomes</taxon>
        <taxon>ecological metagenomes</taxon>
    </lineage>
</organism>
<dbReference type="GO" id="GO:0006633">
    <property type="term" value="P:fatty acid biosynthetic process"/>
    <property type="evidence" value="ECO:0007669"/>
    <property type="project" value="InterPro"/>
</dbReference>
<dbReference type="InterPro" id="IPR016039">
    <property type="entry name" value="Thiolase-like"/>
</dbReference>
<dbReference type="InterPro" id="IPR013747">
    <property type="entry name" value="ACP_syn_III_C"/>
</dbReference>
<evidence type="ECO:0000259" key="4">
    <source>
        <dbReference type="Pfam" id="PF08545"/>
    </source>
</evidence>
<dbReference type="Pfam" id="PF08545">
    <property type="entry name" value="ACP_syn_III"/>
    <property type="match status" value="1"/>
</dbReference>
<dbReference type="Pfam" id="PF08541">
    <property type="entry name" value="ACP_syn_III_C"/>
    <property type="match status" value="1"/>
</dbReference>
<evidence type="ECO:0008006" key="6">
    <source>
        <dbReference type="Google" id="ProtNLM"/>
    </source>
</evidence>
<feature type="domain" description="Beta-ketoacyl-[acyl-carrier-protein] synthase III C-terminal" evidence="3">
    <location>
        <begin position="158"/>
        <end position="246"/>
    </location>
</feature>
<feature type="non-terminal residue" evidence="5">
    <location>
        <position position="1"/>
    </location>
</feature>
<dbReference type="PANTHER" id="PTHR34069:SF2">
    <property type="entry name" value="BETA-KETOACYL-[ACYL-CARRIER-PROTEIN] SYNTHASE III"/>
    <property type="match status" value="1"/>
</dbReference>
<dbReference type="NCBIfam" id="NF006829">
    <property type="entry name" value="PRK09352.1"/>
    <property type="match status" value="1"/>
</dbReference>
<dbReference type="SUPFAM" id="SSF53901">
    <property type="entry name" value="Thiolase-like"/>
    <property type="match status" value="1"/>
</dbReference>
<name>A0A382TWI8_9ZZZZ</name>
<proteinExistence type="predicted"/>
<accession>A0A382TWI8</accession>
<dbReference type="InterPro" id="IPR013751">
    <property type="entry name" value="ACP_syn_III_N"/>
</dbReference>
<keyword evidence="2" id="KW-0012">Acyltransferase</keyword>
<dbReference type="CDD" id="cd00830">
    <property type="entry name" value="KAS_III"/>
    <property type="match status" value="1"/>
</dbReference>
<sequence length="252" mass="26847">ATITPDRMLPCSAALIQNNVSASNAWGYDLSAACSGFLFALESGAALIESRRSNKVVVIGSDTMSSILDYEDRNTCILFGDGAGAVLLEASDKYGIIDSELKTDGSGGEYLKMDGGGSLNPATHGTVENKLHYVFQDGKTVFKHAVKGMADVSFEITQRNKLSGKDIDLFIPHQANKRIIDATAKKLGLDDSQVMVNIDKYANTTAATIPICISEAAENNLLKLGDNVILSTFGAGFTWGATYIKWGIPPNA</sequence>
<dbReference type="AlphaFoldDB" id="A0A382TWI8"/>
<dbReference type="Gene3D" id="3.40.47.10">
    <property type="match status" value="1"/>
</dbReference>
<evidence type="ECO:0000313" key="5">
    <source>
        <dbReference type="EMBL" id="SVD26075.1"/>
    </source>
</evidence>